<sequence length="129" mass="14100">MCCADHICFVGGIEIISDPVKIAYHGQDAFQVIVGRKDNSEFLFFQFPVLNLNIYMIALFQLPANGVKSNVVQLYILRSPGDGGRGIHYAKAGLVGSFGVNYLSVGFLVALICSHFHLAGNNDYAIFKV</sequence>
<dbReference type="AlphaFoldDB" id="A0A1C4AWG4"/>
<evidence type="ECO:0000313" key="1">
    <source>
        <dbReference type="EMBL" id="SCB98949.1"/>
    </source>
</evidence>
<protein>
    <submittedName>
        <fullName evidence="1">Uncharacterized protein</fullName>
    </submittedName>
</protein>
<organism evidence="1 2">
    <name type="scientific">Chitinophaga costaii</name>
    <dbReference type="NCBI Taxonomy" id="1335309"/>
    <lineage>
        <taxon>Bacteria</taxon>
        <taxon>Pseudomonadati</taxon>
        <taxon>Bacteroidota</taxon>
        <taxon>Chitinophagia</taxon>
        <taxon>Chitinophagales</taxon>
        <taxon>Chitinophagaceae</taxon>
        <taxon>Chitinophaga</taxon>
    </lineage>
</organism>
<dbReference type="EMBL" id="FMAR01000002">
    <property type="protein sequence ID" value="SCB98949.1"/>
    <property type="molecule type" value="Genomic_DNA"/>
</dbReference>
<gene>
    <name evidence="1" type="ORF">GA0116948_102316</name>
</gene>
<name>A0A1C4AWG4_9BACT</name>
<proteinExistence type="predicted"/>
<evidence type="ECO:0000313" key="2">
    <source>
        <dbReference type="Proteomes" id="UP000242818"/>
    </source>
</evidence>
<keyword evidence="2" id="KW-1185">Reference proteome</keyword>
<accession>A0A1C4AWG4</accession>
<reference evidence="1 2" key="1">
    <citation type="submission" date="2016-08" db="EMBL/GenBank/DDBJ databases">
        <authorList>
            <person name="Seilhamer J.J."/>
        </authorList>
    </citation>
    <scope>NUCLEOTIDE SEQUENCE [LARGE SCALE GENOMIC DNA]</scope>
    <source>
        <strain evidence="1 2">A37T2</strain>
    </source>
</reference>
<dbReference type="Proteomes" id="UP000242818">
    <property type="component" value="Unassembled WGS sequence"/>
</dbReference>